<feature type="compositionally biased region" description="Basic and acidic residues" evidence="1">
    <location>
        <begin position="152"/>
        <end position="162"/>
    </location>
</feature>
<feature type="compositionally biased region" description="Basic and acidic residues" evidence="1">
    <location>
        <begin position="1"/>
        <end position="27"/>
    </location>
</feature>
<name>A0A6I8U7W8_AEDAE</name>
<evidence type="ECO:0000313" key="2">
    <source>
        <dbReference type="EnsemblMetazoa" id="AAEL024989-PA"/>
    </source>
</evidence>
<evidence type="ECO:0000256" key="1">
    <source>
        <dbReference type="SAM" id="MobiDB-lite"/>
    </source>
</evidence>
<dbReference type="Proteomes" id="UP000008820">
    <property type="component" value="Chromosome 1"/>
</dbReference>
<feature type="compositionally biased region" description="Acidic residues" evidence="1">
    <location>
        <begin position="163"/>
        <end position="181"/>
    </location>
</feature>
<dbReference type="EnsemblMetazoa" id="AAEL024989-RA">
    <property type="protein sequence ID" value="AAEL024989-PA"/>
    <property type="gene ID" value="AAEL024989"/>
</dbReference>
<reference evidence="2" key="2">
    <citation type="submission" date="2020-05" db="UniProtKB">
        <authorList>
            <consortium name="EnsemblMetazoa"/>
        </authorList>
    </citation>
    <scope>IDENTIFICATION</scope>
    <source>
        <strain evidence="2">LVP_AGWG</strain>
    </source>
</reference>
<dbReference type="AlphaFoldDB" id="A0A6I8U7W8"/>
<feature type="compositionally biased region" description="Basic and acidic residues" evidence="1">
    <location>
        <begin position="64"/>
        <end position="77"/>
    </location>
</feature>
<feature type="compositionally biased region" description="Basic residues" evidence="1">
    <location>
        <begin position="101"/>
        <end position="112"/>
    </location>
</feature>
<evidence type="ECO:0000313" key="3">
    <source>
        <dbReference type="Proteomes" id="UP000008820"/>
    </source>
</evidence>
<dbReference type="InParanoid" id="A0A6I8U7W8"/>
<reference evidence="2 3" key="1">
    <citation type="submission" date="2017-06" db="EMBL/GenBank/DDBJ databases">
        <title>Aedes aegypti genome working group (AGWG) sequencing and assembly.</title>
        <authorList>
            <consortium name="Aedes aegypti Genome Working Group (AGWG)"/>
            <person name="Matthews B.J."/>
        </authorList>
    </citation>
    <scope>NUCLEOTIDE SEQUENCE [LARGE SCALE GENOMIC DNA]</scope>
    <source>
        <strain evidence="2 3">LVP_AGWG</strain>
    </source>
</reference>
<feature type="region of interest" description="Disordered" evidence="1">
    <location>
        <begin position="1"/>
        <end position="181"/>
    </location>
</feature>
<feature type="compositionally biased region" description="Basic and acidic residues" evidence="1">
    <location>
        <begin position="34"/>
        <end position="46"/>
    </location>
</feature>
<protein>
    <submittedName>
        <fullName evidence="2">Uncharacterized protein</fullName>
    </submittedName>
</protein>
<dbReference type="OrthoDB" id="7763184at2759"/>
<gene>
    <name evidence="2" type="primary">110674396</name>
</gene>
<organism evidence="2 3">
    <name type="scientific">Aedes aegypti</name>
    <name type="common">Yellowfever mosquito</name>
    <name type="synonym">Culex aegypti</name>
    <dbReference type="NCBI Taxonomy" id="7159"/>
    <lineage>
        <taxon>Eukaryota</taxon>
        <taxon>Metazoa</taxon>
        <taxon>Ecdysozoa</taxon>
        <taxon>Arthropoda</taxon>
        <taxon>Hexapoda</taxon>
        <taxon>Insecta</taxon>
        <taxon>Pterygota</taxon>
        <taxon>Neoptera</taxon>
        <taxon>Endopterygota</taxon>
        <taxon>Diptera</taxon>
        <taxon>Nematocera</taxon>
        <taxon>Culicoidea</taxon>
        <taxon>Culicidae</taxon>
        <taxon>Culicinae</taxon>
        <taxon>Aedini</taxon>
        <taxon>Aedes</taxon>
        <taxon>Stegomyia</taxon>
    </lineage>
</organism>
<sequence>MEKKIAEEEAHQRKLEEMRTEMEERLQRLKLKRIKESTDGEKKQEEVVNNVESGNSKKKTQKSMKPEKVKPGEELEKKKSRKTKPGEVEPVAESTRDSRGAYRKHSTPKVARKLSEKSARGPPSLPESFLIGRNGDSTPFGHPGVPKSVQKRRSETMRKIVEQESEDATTYDEEEEKSSEE</sequence>
<accession>A0A6I8U7W8</accession>
<proteinExistence type="predicted"/>
<keyword evidence="3" id="KW-1185">Reference proteome</keyword>